<dbReference type="SUPFAM" id="SSF117916">
    <property type="entry name" value="Fe-S cluster assembly (FSCA) domain-like"/>
    <property type="match status" value="1"/>
</dbReference>
<dbReference type="Pfam" id="PF01883">
    <property type="entry name" value="FeS_assembly_P"/>
    <property type="match status" value="1"/>
</dbReference>
<dbReference type="AlphaFoldDB" id="A0A650CEV9"/>
<dbReference type="PANTHER" id="PTHR42831">
    <property type="entry name" value="FE-S PROTEIN MATURATION AUXILIARY FACTOR YITW"/>
    <property type="match status" value="1"/>
</dbReference>
<dbReference type="EMBL" id="JACHFY010000027">
    <property type="protein sequence ID" value="MBB5254839.1"/>
    <property type="molecule type" value="Genomic_DNA"/>
</dbReference>
<dbReference type="Proteomes" id="UP000582213">
    <property type="component" value="Unassembled WGS sequence"/>
</dbReference>
<protein>
    <submittedName>
        <fullName evidence="3">DUF59 domain-containing protein</fullName>
    </submittedName>
    <submittedName>
        <fullName evidence="2">Metal-sulfur cluster biosynthetic enzyme</fullName>
    </submittedName>
</protein>
<dbReference type="EMBL" id="CP045484">
    <property type="protein sequence ID" value="QGR16391.1"/>
    <property type="molecule type" value="Genomic_DNA"/>
</dbReference>
<dbReference type="Gene3D" id="3.30.300.130">
    <property type="entry name" value="Fe-S cluster assembly (FSCA)"/>
    <property type="match status" value="1"/>
</dbReference>
<keyword evidence="4" id="KW-1185">Reference proteome</keyword>
<evidence type="ECO:0000313" key="4">
    <source>
        <dbReference type="Proteomes" id="UP000427373"/>
    </source>
</evidence>
<reference evidence="3 4" key="1">
    <citation type="submission" date="2019-10" db="EMBL/GenBank/DDBJ databases">
        <title>Genome Sequences from Six Type Strain Members of the Archaeal Family Sulfolobaceae: Acidianus ambivalens, Acidianus infernus, Metallosphaera prunae, Stygiolobus azoricus, Sulfolobus metallicus, and Sulfurisphaera ohwakuensis.</title>
        <authorList>
            <person name="Counts J.A."/>
            <person name="Kelly R.M."/>
        </authorList>
    </citation>
    <scope>NUCLEOTIDE SEQUENCE [LARGE SCALE GENOMIC DNA]</scope>
    <source>
        <strain evidence="3 4">TA-1</strain>
    </source>
</reference>
<dbReference type="InterPro" id="IPR034904">
    <property type="entry name" value="FSCA_dom_sf"/>
</dbReference>
<evidence type="ECO:0000313" key="2">
    <source>
        <dbReference type="EMBL" id="MBB5254839.1"/>
    </source>
</evidence>
<dbReference type="PANTHER" id="PTHR42831:SF1">
    <property type="entry name" value="FE-S PROTEIN MATURATION AUXILIARY FACTOR YITW"/>
    <property type="match status" value="1"/>
</dbReference>
<dbReference type="GeneID" id="42800304"/>
<proteinExistence type="predicted"/>
<dbReference type="InterPro" id="IPR052339">
    <property type="entry name" value="Fe-S_Maturation_MIP18"/>
</dbReference>
<reference evidence="2 5" key="2">
    <citation type="submission" date="2020-08" db="EMBL/GenBank/DDBJ databases">
        <title>Genomic Encyclopedia of Type Strains, Phase IV (KMG-IV): sequencing the most valuable type-strain genomes for metagenomic binning, comparative biology and taxonomic classification.</title>
        <authorList>
            <person name="Goeker M."/>
        </authorList>
    </citation>
    <scope>NUCLEOTIDE SEQUENCE [LARGE SCALE GENOMIC DNA]</scope>
    <source>
        <strain evidence="2 5">DSM 12421</strain>
    </source>
</reference>
<organism evidence="3 4">
    <name type="scientific">Sulfurisphaera ohwakuensis</name>
    <dbReference type="NCBI Taxonomy" id="69656"/>
    <lineage>
        <taxon>Archaea</taxon>
        <taxon>Thermoproteota</taxon>
        <taxon>Thermoprotei</taxon>
        <taxon>Sulfolobales</taxon>
        <taxon>Sulfolobaceae</taxon>
        <taxon>Sulfurisphaera</taxon>
    </lineage>
</organism>
<dbReference type="Proteomes" id="UP000427373">
    <property type="component" value="Chromosome"/>
</dbReference>
<dbReference type="KEGG" id="soh:D1869_03620"/>
<feature type="domain" description="MIP18 family-like" evidence="1">
    <location>
        <begin position="9"/>
        <end position="79"/>
    </location>
</feature>
<sequence>MNKEEWKNSIIEGLKEVYDPEIPINIVDLGLIYDLKISDDGEVYIRVGATTPACPVTEDIAYTVEQVIKERVPAKKINVDLDLETQWTPLMMTKEGREEFRRKYGYDIVQQWAETYGIELNENKS</sequence>
<evidence type="ECO:0000313" key="5">
    <source>
        <dbReference type="Proteomes" id="UP000582213"/>
    </source>
</evidence>
<dbReference type="InterPro" id="IPR002744">
    <property type="entry name" value="MIP18-like"/>
</dbReference>
<gene>
    <name evidence="3" type="ORF">D1869_03620</name>
    <name evidence="2" type="ORF">HNQ62_002613</name>
</gene>
<accession>A0A650CEV9</accession>
<evidence type="ECO:0000259" key="1">
    <source>
        <dbReference type="Pfam" id="PF01883"/>
    </source>
</evidence>
<evidence type="ECO:0000313" key="3">
    <source>
        <dbReference type="EMBL" id="QGR16391.1"/>
    </source>
</evidence>
<name>A0A650CEV9_SULOH</name>
<dbReference type="OrthoDB" id="371709at2157"/>
<dbReference type="RefSeq" id="WP_156013949.1">
    <property type="nucleotide sequence ID" value="NZ_CP045484.1"/>
</dbReference>